<protein>
    <submittedName>
        <fullName evidence="2">CC171 protein</fullName>
    </submittedName>
</protein>
<name>A0A7K6CB40_PTIVI</name>
<keyword evidence="1" id="KW-0175">Coiled coil</keyword>
<proteinExistence type="predicted"/>
<dbReference type="PANTHER" id="PTHR47899">
    <property type="entry name" value="COILED-COIL DOMAIN-CONTAINING PROTEIN 171"/>
    <property type="match status" value="1"/>
</dbReference>
<feature type="non-terminal residue" evidence="2">
    <location>
        <position position="297"/>
    </location>
</feature>
<evidence type="ECO:0000313" key="2">
    <source>
        <dbReference type="EMBL" id="NWV11050.1"/>
    </source>
</evidence>
<organism evidence="2 3">
    <name type="scientific">Ptilonorhynchus violaceus</name>
    <name type="common">Satin bowerbird</name>
    <name type="synonym">Pyrrhocorax violaceus</name>
    <dbReference type="NCBI Taxonomy" id="28724"/>
    <lineage>
        <taxon>Eukaryota</taxon>
        <taxon>Metazoa</taxon>
        <taxon>Chordata</taxon>
        <taxon>Craniata</taxon>
        <taxon>Vertebrata</taxon>
        <taxon>Euteleostomi</taxon>
        <taxon>Archelosauria</taxon>
        <taxon>Archosauria</taxon>
        <taxon>Dinosauria</taxon>
        <taxon>Saurischia</taxon>
        <taxon>Theropoda</taxon>
        <taxon>Coelurosauria</taxon>
        <taxon>Aves</taxon>
        <taxon>Neognathae</taxon>
        <taxon>Neoaves</taxon>
        <taxon>Telluraves</taxon>
        <taxon>Australaves</taxon>
        <taxon>Passeriformes</taxon>
        <taxon>Ptilonorhynchidae</taxon>
        <taxon>Ptilonorhynchus</taxon>
    </lineage>
</organism>
<dbReference type="AlphaFoldDB" id="A0A7K6CB40"/>
<keyword evidence="3" id="KW-1185">Reference proteome</keyword>
<evidence type="ECO:0000256" key="1">
    <source>
        <dbReference type="SAM" id="Coils"/>
    </source>
</evidence>
<reference evidence="2 3" key="1">
    <citation type="submission" date="2019-09" db="EMBL/GenBank/DDBJ databases">
        <title>Bird 10,000 Genomes (B10K) Project - Family phase.</title>
        <authorList>
            <person name="Zhang G."/>
        </authorList>
    </citation>
    <scope>NUCLEOTIDE SEQUENCE [LARGE SCALE GENOMIC DNA]</scope>
    <source>
        <strain evidence="2">B10K-DU-012-10</strain>
        <tissue evidence="2">Blood</tissue>
    </source>
</reference>
<dbReference type="InterPro" id="IPR038820">
    <property type="entry name" value="CCDC171"/>
</dbReference>
<dbReference type="PANTHER" id="PTHR47899:SF1">
    <property type="entry name" value="COILED-COIL DOMAIN-CONTAINING PROTEIN 171"/>
    <property type="match status" value="1"/>
</dbReference>
<evidence type="ECO:0000313" key="3">
    <source>
        <dbReference type="Proteomes" id="UP000584880"/>
    </source>
</evidence>
<gene>
    <name evidence="2" type="primary">Ccdc171_4</name>
    <name evidence="2" type="ORF">PTIVIO_R02873</name>
</gene>
<dbReference type="EMBL" id="VZRJ01009349">
    <property type="protein sequence ID" value="NWV11050.1"/>
    <property type="molecule type" value="Genomic_DNA"/>
</dbReference>
<comment type="caution">
    <text evidence="2">The sequence shown here is derived from an EMBL/GenBank/DDBJ whole genome shotgun (WGS) entry which is preliminary data.</text>
</comment>
<feature type="non-terminal residue" evidence="2">
    <location>
        <position position="1"/>
    </location>
</feature>
<feature type="coiled-coil region" evidence="1">
    <location>
        <begin position="105"/>
        <end position="139"/>
    </location>
</feature>
<sequence length="297" mass="33777">EGLSWTELCVLLHENVDALISNFHRAKDKITRLEHVCKDKTDSMKHLLQSQEDAFEEMNERFKAQEHCWQKEKKHLEQQYTTLLAEVHTREQEYEETAQRNREKMYSLEQDSEKLARENASLKNTLKNAQQERSSLLAACALLSGALCPLYSRLCAMSSQRDLLQDQANLRDLANEKIVSLLRALPAEEANSQDEMRLRQRRATGLIYVFRRAVIAVLAACRLKVLAQSSCSLLVWTSGSKGGIGIPVCVGESRGRRSVSRFEEDRVDCVEALDWLTSSNLHSAIISSVSELQEVLN</sequence>
<accession>A0A7K6CB40</accession>
<dbReference type="Proteomes" id="UP000584880">
    <property type="component" value="Unassembled WGS sequence"/>
</dbReference>